<dbReference type="EMBL" id="LWBO01000034">
    <property type="protein sequence ID" value="OQP43732.1"/>
    <property type="molecule type" value="Genomic_DNA"/>
</dbReference>
<dbReference type="RefSeq" id="WP_014218710.1">
    <property type="nucleotide sequence ID" value="NZ_LWBO01000034.1"/>
</dbReference>
<name>A0ABX3NQN1_9BACT</name>
<proteinExistence type="predicted"/>
<dbReference type="InterPro" id="IPR005901">
    <property type="entry name" value="GLPGLI"/>
</dbReference>
<evidence type="ECO:0008006" key="4">
    <source>
        <dbReference type="Google" id="ProtNLM"/>
    </source>
</evidence>
<keyword evidence="3" id="KW-1185">Reference proteome</keyword>
<protein>
    <recommendedName>
        <fullName evidence="4">GLPGLI family protein</fullName>
    </recommendedName>
</protein>
<evidence type="ECO:0000256" key="1">
    <source>
        <dbReference type="SAM" id="MobiDB-lite"/>
    </source>
</evidence>
<evidence type="ECO:0000313" key="2">
    <source>
        <dbReference type="EMBL" id="OQP43732.1"/>
    </source>
</evidence>
<accession>A0ABX3NQN1</accession>
<organism evidence="2 3">
    <name type="scientific">Niastella koreensis</name>
    <dbReference type="NCBI Taxonomy" id="354356"/>
    <lineage>
        <taxon>Bacteria</taxon>
        <taxon>Pseudomonadati</taxon>
        <taxon>Bacteroidota</taxon>
        <taxon>Chitinophagia</taxon>
        <taxon>Chitinophagales</taxon>
        <taxon>Chitinophagaceae</taxon>
        <taxon>Niastella</taxon>
    </lineage>
</organism>
<dbReference type="Proteomes" id="UP000192277">
    <property type="component" value="Unassembled WGS sequence"/>
</dbReference>
<reference evidence="2 3" key="1">
    <citation type="submission" date="2016-04" db="EMBL/GenBank/DDBJ databases">
        <authorList>
            <person name="Chen L."/>
            <person name="Zhuang W."/>
            <person name="Wang G."/>
        </authorList>
    </citation>
    <scope>NUCLEOTIDE SEQUENCE [LARGE SCALE GENOMIC DNA]</scope>
    <source>
        <strain evidence="3">GR20</strain>
    </source>
</reference>
<gene>
    <name evidence="2" type="ORF">A4D02_09625</name>
</gene>
<dbReference type="NCBIfam" id="TIGR01200">
    <property type="entry name" value="GLPGLI"/>
    <property type="match status" value="1"/>
</dbReference>
<comment type="caution">
    <text evidence="2">The sequence shown here is derived from an EMBL/GenBank/DDBJ whole genome shotgun (WGS) entry which is preliminary data.</text>
</comment>
<evidence type="ECO:0000313" key="3">
    <source>
        <dbReference type="Proteomes" id="UP000192277"/>
    </source>
</evidence>
<feature type="region of interest" description="Disordered" evidence="1">
    <location>
        <begin position="272"/>
        <end position="308"/>
    </location>
</feature>
<sequence>MKKQLQLAVGLLAAFIGAEAQKPDTAWLMVHYKFTHVGDTTNPANPWLENTVLFVGKNASAYKSYDGLVADQKFKKAYAEAVASSPDGHLNINRIGAGSRTQYFQYPAEQKLFTKDAVMVNEYLIEGPMPVIDWKISSDTATFGGLHCQQATGHFKGRDYIVWFCPDLPVHTGPWKLNGLPGVIVDAHDTKNTVIFKFDGVEKMAPSPKDQSVGGNKEDKDLPPILRGLNDDPNMIAPPARYTKITQKEFDKLRAAMEKDPEAFAQAINASVNRGDGPQQDHVMIKRGPGPKGTPGAVMNNPIELPEK</sequence>